<proteinExistence type="inferred from homology"/>
<dbReference type="SMART" id="SM00175">
    <property type="entry name" value="RAB"/>
    <property type="match status" value="1"/>
</dbReference>
<keyword evidence="5" id="KW-0653">Protein transport</keyword>
<evidence type="ECO:0000256" key="3">
    <source>
        <dbReference type="ARBA" id="ARBA00022448"/>
    </source>
</evidence>
<feature type="region of interest" description="Disordered" evidence="8">
    <location>
        <begin position="306"/>
        <end position="336"/>
    </location>
</feature>
<dbReference type="GO" id="GO:0000054">
    <property type="term" value="P:ribosomal subunit export from nucleus"/>
    <property type="evidence" value="ECO:0007669"/>
    <property type="project" value="TreeGrafter"/>
</dbReference>
<dbReference type="PROSITE" id="PS51419">
    <property type="entry name" value="RAB"/>
    <property type="match status" value="1"/>
</dbReference>
<evidence type="ECO:0000256" key="1">
    <source>
        <dbReference type="ARBA" id="ARBA00004123"/>
    </source>
</evidence>
<evidence type="ECO:0000256" key="4">
    <source>
        <dbReference type="ARBA" id="ARBA00022741"/>
    </source>
</evidence>
<comment type="similarity">
    <text evidence="2">Belongs to the small GTPase superfamily. Ran family.</text>
</comment>
<evidence type="ECO:0008006" key="11">
    <source>
        <dbReference type="Google" id="ProtNLM"/>
    </source>
</evidence>
<keyword evidence="4" id="KW-0547">Nucleotide-binding</keyword>
<evidence type="ECO:0000313" key="10">
    <source>
        <dbReference type="Proteomes" id="UP000813423"/>
    </source>
</evidence>
<evidence type="ECO:0000256" key="5">
    <source>
        <dbReference type="ARBA" id="ARBA00022927"/>
    </source>
</evidence>
<evidence type="ECO:0000256" key="2">
    <source>
        <dbReference type="ARBA" id="ARBA00008028"/>
    </source>
</evidence>
<accession>A0A9P8NFA5</accession>
<gene>
    <name evidence="9" type="ORF">KXV57_007147</name>
</gene>
<dbReference type="GO" id="GO:0005634">
    <property type="term" value="C:nucleus"/>
    <property type="evidence" value="ECO:0007669"/>
    <property type="project" value="UniProtKB-SubCell"/>
</dbReference>
<dbReference type="InterPro" id="IPR005225">
    <property type="entry name" value="Small_GTP-bd"/>
</dbReference>
<dbReference type="PROSITE" id="PS51418">
    <property type="entry name" value="RAN"/>
    <property type="match status" value="1"/>
</dbReference>
<evidence type="ECO:0000256" key="7">
    <source>
        <dbReference type="ARBA" id="ARBA00023242"/>
    </source>
</evidence>
<dbReference type="PANTHER" id="PTHR24071">
    <property type="entry name" value="RAN GTPASE"/>
    <property type="match status" value="1"/>
</dbReference>
<sequence length="480" mass="53732">MTKDTRTFNVLLVGNSGVGKTAFLHRYLKKRFEHSPPVTANVEKHDVLLHTTVGPVRYEIWDVSGKQKPTVLASREFDDIDAAIIMFDLTDRVSYNNVPNWYKSLVNKDGMRLGRYIPICICGNKNDASMDAKLPPNAITFPKNKGTGYVEMSVMVLDNVHEPFLDLARQLLKDPTVWYKPRPDIGPIVLEFPTVRHQWSHQDNRSQYPKHEFEPRVLTKEISPLASPPVIAADISAERPPAVIELPKKADASNGQLKFISSTNRVPNGLKSPVNGTISVLSETEPAVKGTAPVAKAEQTELHIVPTETHEPTREHHGSRNEHRESNNTLESLEKQPTPLKDESLFVLCIHCIRMVLIKCIQGTPLAQLSNDNPSFALITTACRACRHDSQKSQSDEVRMSPDLIRYTAMYECARKVAEDEVEVLTNKKSVAHISLDNLTDSIGRECQIQGISTSSDTLQRLRQIPRKDVLLGYVPGAFL</sequence>
<dbReference type="Proteomes" id="UP000813423">
    <property type="component" value="Unassembled WGS sequence"/>
</dbReference>
<comment type="caution">
    <text evidence="9">The sequence shown here is derived from an EMBL/GenBank/DDBJ whole genome shotgun (WGS) entry which is preliminary data.</text>
</comment>
<dbReference type="SUPFAM" id="SSF52540">
    <property type="entry name" value="P-loop containing nucleoside triphosphate hydrolases"/>
    <property type="match status" value="1"/>
</dbReference>
<dbReference type="SMART" id="SM00173">
    <property type="entry name" value="RAS"/>
    <property type="match status" value="1"/>
</dbReference>
<dbReference type="SMART" id="SM00176">
    <property type="entry name" value="RAN"/>
    <property type="match status" value="1"/>
</dbReference>
<dbReference type="NCBIfam" id="TIGR00231">
    <property type="entry name" value="small_GTP"/>
    <property type="match status" value="1"/>
</dbReference>
<dbReference type="EMBL" id="JAIBSC010000055">
    <property type="protein sequence ID" value="KAH1902963.1"/>
    <property type="molecule type" value="Genomic_DNA"/>
</dbReference>
<dbReference type="GO" id="GO:0003924">
    <property type="term" value="F:GTPase activity"/>
    <property type="evidence" value="ECO:0007669"/>
    <property type="project" value="InterPro"/>
</dbReference>
<protein>
    <recommendedName>
        <fullName evidence="11">RAN small monomeric GTPase (Ran)</fullName>
    </recommendedName>
</protein>
<dbReference type="GO" id="GO:0005737">
    <property type="term" value="C:cytoplasm"/>
    <property type="evidence" value="ECO:0007669"/>
    <property type="project" value="TreeGrafter"/>
</dbReference>
<evidence type="ECO:0000313" key="9">
    <source>
        <dbReference type="EMBL" id="KAH1902963.1"/>
    </source>
</evidence>
<keyword evidence="6" id="KW-0342">GTP-binding</keyword>
<keyword evidence="3" id="KW-0813">Transport</keyword>
<dbReference type="FunFam" id="3.40.50.300:FF:003291">
    <property type="entry name" value="RAN small monomeric GTPase (Ran)"/>
    <property type="match status" value="1"/>
</dbReference>
<dbReference type="InterPro" id="IPR027417">
    <property type="entry name" value="P-loop_NTPase"/>
</dbReference>
<organism evidence="9 10">
    <name type="scientific">Aspergillus fumigatus</name>
    <name type="common">Neosartorya fumigata</name>
    <dbReference type="NCBI Taxonomy" id="746128"/>
    <lineage>
        <taxon>Eukaryota</taxon>
        <taxon>Fungi</taxon>
        <taxon>Dikarya</taxon>
        <taxon>Ascomycota</taxon>
        <taxon>Pezizomycotina</taxon>
        <taxon>Eurotiomycetes</taxon>
        <taxon>Eurotiomycetidae</taxon>
        <taxon>Eurotiales</taxon>
        <taxon>Aspergillaceae</taxon>
        <taxon>Aspergillus</taxon>
        <taxon>Aspergillus subgen. Fumigati</taxon>
    </lineage>
</organism>
<dbReference type="InterPro" id="IPR001806">
    <property type="entry name" value="Small_GTPase"/>
</dbReference>
<evidence type="ECO:0000256" key="6">
    <source>
        <dbReference type="ARBA" id="ARBA00023134"/>
    </source>
</evidence>
<dbReference type="InterPro" id="IPR002041">
    <property type="entry name" value="Ran_GTPase"/>
</dbReference>
<keyword evidence="7" id="KW-0539">Nucleus</keyword>
<name>A0A9P8NFA5_ASPFM</name>
<dbReference type="PANTHER" id="PTHR24071:SF0">
    <property type="entry name" value="GTP-BINDING NUCLEAR PROTEIN RAN"/>
    <property type="match status" value="1"/>
</dbReference>
<reference evidence="9" key="1">
    <citation type="submission" date="2021-08" db="EMBL/GenBank/DDBJ databases">
        <title>Global Aspergillus fumigatus from environmental and clinical sources.</title>
        <authorList>
            <person name="Barber A."/>
            <person name="Sae-Ong T."/>
        </authorList>
    </citation>
    <scope>NUCLEOTIDE SEQUENCE</scope>
    <source>
        <strain evidence="9">NRZ-2016-071</strain>
    </source>
</reference>
<evidence type="ECO:0000256" key="8">
    <source>
        <dbReference type="SAM" id="MobiDB-lite"/>
    </source>
</evidence>
<dbReference type="Pfam" id="PF00071">
    <property type="entry name" value="Ras"/>
    <property type="match status" value="1"/>
</dbReference>
<dbReference type="GO" id="GO:0005525">
    <property type="term" value="F:GTP binding"/>
    <property type="evidence" value="ECO:0007669"/>
    <property type="project" value="UniProtKB-KW"/>
</dbReference>
<dbReference type="CDD" id="cd00877">
    <property type="entry name" value="Ran"/>
    <property type="match status" value="1"/>
</dbReference>
<dbReference type="PRINTS" id="PR00449">
    <property type="entry name" value="RASTRNSFRMNG"/>
</dbReference>
<dbReference type="Gene3D" id="3.40.50.300">
    <property type="entry name" value="P-loop containing nucleotide triphosphate hydrolases"/>
    <property type="match status" value="1"/>
</dbReference>
<dbReference type="GO" id="GO:0006606">
    <property type="term" value="P:protein import into nucleus"/>
    <property type="evidence" value="ECO:0007669"/>
    <property type="project" value="TreeGrafter"/>
</dbReference>
<dbReference type="AlphaFoldDB" id="A0A9P8NFA5"/>
<comment type="subcellular location">
    <subcellularLocation>
        <location evidence="1">Nucleus</location>
    </subcellularLocation>
</comment>
<feature type="compositionally biased region" description="Basic and acidic residues" evidence="8">
    <location>
        <begin position="308"/>
        <end position="326"/>
    </location>
</feature>